<dbReference type="Pfam" id="PF02995">
    <property type="entry name" value="DUF229"/>
    <property type="match status" value="1"/>
</dbReference>
<protein>
    <submittedName>
        <fullName evidence="1">Uncharacterized protein</fullName>
    </submittedName>
</protein>
<accession>A0AAN8IBF5</accession>
<dbReference type="Proteomes" id="UP001331761">
    <property type="component" value="Unassembled WGS sequence"/>
</dbReference>
<dbReference type="PANTHER" id="PTHR10974:SF6">
    <property type="entry name" value="PROTEIN CBG19234"/>
    <property type="match status" value="1"/>
</dbReference>
<proteinExistence type="predicted"/>
<gene>
    <name evidence="1" type="ORF">GCK32_017694</name>
</gene>
<sequence>MSIFLPTVFAQSYPENWQNFLVNSQRFISNFDVHETLLDIIEGEIGLERPGKRGISLFREIPTNRSCIDNNVAHNFCLCMEPEPSSNRSEIDRPSMIASLEQYLKRHQCIKLSTLHCDEEVDMRVPNEMVRLRMRYKDKIPDGEVPGLVSEV</sequence>
<dbReference type="AlphaFoldDB" id="A0AAN8IBF5"/>
<keyword evidence="2" id="KW-1185">Reference proteome</keyword>
<reference evidence="1 2" key="1">
    <citation type="submission" date="2019-10" db="EMBL/GenBank/DDBJ databases">
        <title>Assembly and Annotation for the nematode Trichostrongylus colubriformis.</title>
        <authorList>
            <person name="Martin J."/>
        </authorList>
    </citation>
    <scope>NUCLEOTIDE SEQUENCE [LARGE SCALE GENOMIC DNA]</scope>
    <source>
        <strain evidence="1">G859</strain>
        <tissue evidence="1">Whole worm</tissue>
    </source>
</reference>
<comment type="caution">
    <text evidence="1">The sequence shown here is derived from an EMBL/GenBank/DDBJ whole genome shotgun (WGS) entry which is preliminary data.</text>
</comment>
<evidence type="ECO:0000313" key="1">
    <source>
        <dbReference type="EMBL" id="KAK5966586.1"/>
    </source>
</evidence>
<evidence type="ECO:0000313" key="2">
    <source>
        <dbReference type="Proteomes" id="UP001331761"/>
    </source>
</evidence>
<dbReference type="PANTHER" id="PTHR10974">
    <property type="entry name" value="FI08016P-RELATED"/>
    <property type="match status" value="1"/>
</dbReference>
<dbReference type="GO" id="GO:0005615">
    <property type="term" value="C:extracellular space"/>
    <property type="evidence" value="ECO:0007669"/>
    <property type="project" value="TreeGrafter"/>
</dbReference>
<dbReference type="InterPro" id="IPR004245">
    <property type="entry name" value="DUF229"/>
</dbReference>
<dbReference type="EMBL" id="WIXE01023353">
    <property type="protein sequence ID" value="KAK5966586.1"/>
    <property type="molecule type" value="Genomic_DNA"/>
</dbReference>
<organism evidence="1 2">
    <name type="scientific">Trichostrongylus colubriformis</name>
    <name type="common">Black scour worm</name>
    <dbReference type="NCBI Taxonomy" id="6319"/>
    <lineage>
        <taxon>Eukaryota</taxon>
        <taxon>Metazoa</taxon>
        <taxon>Ecdysozoa</taxon>
        <taxon>Nematoda</taxon>
        <taxon>Chromadorea</taxon>
        <taxon>Rhabditida</taxon>
        <taxon>Rhabditina</taxon>
        <taxon>Rhabditomorpha</taxon>
        <taxon>Strongyloidea</taxon>
        <taxon>Trichostrongylidae</taxon>
        <taxon>Trichostrongylus</taxon>
    </lineage>
</organism>
<name>A0AAN8IBF5_TRICO</name>